<feature type="compositionally biased region" description="Polar residues" evidence="1">
    <location>
        <begin position="211"/>
        <end position="226"/>
    </location>
</feature>
<protein>
    <recommendedName>
        <fullName evidence="2">GED domain-containing protein</fullName>
    </recommendedName>
</protein>
<dbReference type="Gene3D" id="1.20.120.1240">
    <property type="entry name" value="Dynamin, middle domain"/>
    <property type="match status" value="1"/>
</dbReference>
<dbReference type="InterPro" id="IPR003130">
    <property type="entry name" value="GED"/>
</dbReference>
<feature type="domain" description="GED" evidence="2">
    <location>
        <begin position="81"/>
        <end position="172"/>
    </location>
</feature>
<dbReference type="InterPro" id="IPR022812">
    <property type="entry name" value="Dynamin"/>
</dbReference>
<reference evidence="3 4" key="1">
    <citation type="submission" date="2020-10" db="EMBL/GenBank/DDBJ databases">
        <title>The Coptis chinensis genome and diversification of protoberbering-type alkaloids.</title>
        <authorList>
            <person name="Wang B."/>
            <person name="Shu S."/>
            <person name="Song C."/>
            <person name="Liu Y."/>
        </authorList>
    </citation>
    <scope>NUCLEOTIDE SEQUENCE [LARGE SCALE GENOMIC DNA]</scope>
    <source>
        <strain evidence="3">HL-2020</strain>
        <tissue evidence="3">Leaf</tissue>
    </source>
</reference>
<evidence type="ECO:0000313" key="3">
    <source>
        <dbReference type="EMBL" id="KAF9615807.1"/>
    </source>
</evidence>
<dbReference type="SMART" id="SM00302">
    <property type="entry name" value="GED"/>
    <property type="match status" value="1"/>
</dbReference>
<dbReference type="GO" id="GO:0016020">
    <property type="term" value="C:membrane"/>
    <property type="evidence" value="ECO:0007669"/>
    <property type="project" value="TreeGrafter"/>
</dbReference>
<dbReference type="PANTHER" id="PTHR11566:SF84">
    <property type="entry name" value="DYNAMIN-RELATED PROTEIN 3A-LIKE"/>
    <property type="match status" value="1"/>
</dbReference>
<proteinExistence type="predicted"/>
<evidence type="ECO:0000256" key="1">
    <source>
        <dbReference type="SAM" id="MobiDB-lite"/>
    </source>
</evidence>
<dbReference type="AlphaFoldDB" id="A0A835IG48"/>
<dbReference type="Proteomes" id="UP000631114">
    <property type="component" value="Unassembled WGS sequence"/>
</dbReference>
<dbReference type="EMBL" id="JADFTS010000003">
    <property type="protein sequence ID" value="KAF9615807.1"/>
    <property type="molecule type" value="Genomic_DNA"/>
</dbReference>
<dbReference type="GO" id="GO:0008017">
    <property type="term" value="F:microtubule binding"/>
    <property type="evidence" value="ECO:0007669"/>
    <property type="project" value="TreeGrafter"/>
</dbReference>
<evidence type="ECO:0000259" key="2">
    <source>
        <dbReference type="PROSITE" id="PS51388"/>
    </source>
</evidence>
<gene>
    <name evidence="3" type="ORF">IFM89_026478</name>
</gene>
<dbReference type="GO" id="GO:0005737">
    <property type="term" value="C:cytoplasm"/>
    <property type="evidence" value="ECO:0007669"/>
    <property type="project" value="TreeGrafter"/>
</dbReference>
<organism evidence="3 4">
    <name type="scientific">Coptis chinensis</name>
    <dbReference type="NCBI Taxonomy" id="261450"/>
    <lineage>
        <taxon>Eukaryota</taxon>
        <taxon>Viridiplantae</taxon>
        <taxon>Streptophyta</taxon>
        <taxon>Embryophyta</taxon>
        <taxon>Tracheophyta</taxon>
        <taxon>Spermatophyta</taxon>
        <taxon>Magnoliopsida</taxon>
        <taxon>Ranunculales</taxon>
        <taxon>Ranunculaceae</taxon>
        <taxon>Coptidoideae</taxon>
        <taxon>Coptis</taxon>
    </lineage>
</organism>
<dbReference type="GO" id="GO:0005525">
    <property type="term" value="F:GTP binding"/>
    <property type="evidence" value="ECO:0007669"/>
    <property type="project" value="InterPro"/>
</dbReference>
<dbReference type="PROSITE" id="PS51388">
    <property type="entry name" value="GED"/>
    <property type="match status" value="1"/>
</dbReference>
<dbReference type="GO" id="GO:0003924">
    <property type="term" value="F:GTPase activity"/>
    <property type="evidence" value="ECO:0007669"/>
    <property type="project" value="InterPro"/>
</dbReference>
<feature type="non-terminal residue" evidence="3">
    <location>
        <position position="269"/>
    </location>
</feature>
<sequence length="269" mass="30737">MYTILVDNINHSAGNSAGRSWPFSSIFRVGEPRMPSSESSGRKSYSESVPVFEQPFVIQLREPRAILRPSENQTEQEAVEIILIKLLLKSYYDIVRKNIQDLVPKTIMYFLVNHTKRDLLGTFIQNLYRENLFEEMLEEQEEVAAQRKQTQNMFQVLQQAVQVCCSLSEHKQRIIDHVLATLAKVLEKQGNEGHQVQSPPVQNEVVVTPPQSTLNVSPTNAFTPSKPSRRKLAQRNRREKELISGRSSKRTIRNLEAGLQNIPVSMSSH</sequence>
<evidence type="ECO:0000313" key="4">
    <source>
        <dbReference type="Proteomes" id="UP000631114"/>
    </source>
</evidence>
<keyword evidence="4" id="KW-1185">Reference proteome</keyword>
<dbReference type="OrthoDB" id="5061070at2759"/>
<dbReference type="GO" id="GO:0005874">
    <property type="term" value="C:microtubule"/>
    <property type="evidence" value="ECO:0007669"/>
    <property type="project" value="TreeGrafter"/>
</dbReference>
<name>A0A835IG48_9MAGN</name>
<dbReference type="Pfam" id="PF02212">
    <property type="entry name" value="GED"/>
    <property type="match status" value="1"/>
</dbReference>
<feature type="region of interest" description="Disordered" evidence="1">
    <location>
        <begin position="211"/>
        <end position="244"/>
    </location>
</feature>
<accession>A0A835IG48</accession>
<comment type="caution">
    <text evidence="3">The sequence shown here is derived from an EMBL/GenBank/DDBJ whole genome shotgun (WGS) entry which is preliminary data.</text>
</comment>
<dbReference type="InterPro" id="IPR020850">
    <property type="entry name" value="GED_dom"/>
</dbReference>
<dbReference type="PANTHER" id="PTHR11566">
    <property type="entry name" value="DYNAMIN"/>
    <property type="match status" value="1"/>
</dbReference>